<evidence type="ECO:0000256" key="1">
    <source>
        <dbReference type="SAM" id="MobiDB-lite"/>
    </source>
</evidence>
<feature type="region of interest" description="Disordered" evidence="1">
    <location>
        <begin position="104"/>
        <end position="131"/>
    </location>
</feature>
<proteinExistence type="predicted"/>
<dbReference type="EMBL" id="BAABAB010000036">
    <property type="protein sequence ID" value="GAA3635027.1"/>
    <property type="molecule type" value="Genomic_DNA"/>
</dbReference>
<comment type="caution">
    <text evidence="2">The sequence shown here is derived from an EMBL/GenBank/DDBJ whole genome shotgun (WGS) entry which is preliminary data.</text>
</comment>
<reference evidence="3" key="1">
    <citation type="journal article" date="2019" name="Int. J. Syst. Evol. Microbiol.">
        <title>The Global Catalogue of Microorganisms (GCM) 10K type strain sequencing project: providing services to taxonomists for standard genome sequencing and annotation.</title>
        <authorList>
            <consortium name="The Broad Institute Genomics Platform"/>
            <consortium name="The Broad Institute Genome Sequencing Center for Infectious Disease"/>
            <person name="Wu L."/>
            <person name="Ma J."/>
        </authorList>
    </citation>
    <scope>NUCLEOTIDE SEQUENCE [LARGE SCALE GENOMIC DNA]</scope>
    <source>
        <strain evidence="3">JCM 16929</strain>
    </source>
</reference>
<sequence length="151" mass="16389">MLQAYTAETRREGAAVVGIFSVVDMRDVASSVSPGAAALRIAPIRGYLPLLDAATERGGLDPTTHWLAVDALLNHCEDDDARWARPDQLPGVVGLPTYRSRASSPIWSRRSRHPSADAESHAEWQHHPSASEVVPAAVASRCWTRSATARR</sequence>
<evidence type="ECO:0000313" key="2">
    <source>
        <dbReference type="EMBL" id="GAA3635027.1"/>
    </source>
</evidence>
<feature type="compositionally biased region" description="Basic and acidic residues" evidence="1">
    <location>
        <begin position="114"/>
        <end position="126"/>
    </location>
</feature>
<protein>
    <submittedName>
        <fullName evidence="2">Uncharacterized protein</fullName>
    </submittedName>
</protein>
<evidence type="ECO:0000313" key="3">
    <source>
        <dbReference type="Proteomes" id="UP001501490"/>
    </source>
</evidence>
<organism evidence="2 3">
    <name type="scientific">Microlunatus ginsengisoli</name>
    <dbReference type="NCBI Taxonomy" id="363863"/>
    <lineage>
        <taxon>Bacteria</taxon>
        <taxon>Bacillati</taxon>
        <taxon>Actinomycetota</taxon>
        <taxon>Actinomycetes</taxon>
        <taxon>Propionibacteriales</taxon>
        <taxon>Propionibacteriaceae</taxon>
        <taxon>Microlunatus</taxon>
    </lineage>
</organism>
<accession>A0ABP7ALJ8</accession>
<gene>
    <name evidence="2" type="ORF">GCM10022236_42030</name>
</gene>
<name>A0ABP7ALJ8_9ACTN</name>
<keyword evidence="3" id="KW-1185">Reference proteome</keyword>
<dbReference type="Proteomes" id="UP001501490">
    <property type="component" value="Unassembled WGS sequence"/>
</dbReference>